<dbReference type="Gene3D" id="3.40.50.300">
    <property type="entry name" value="P-loop containing nucleotide triphosphate hydrolases"/>
    <property type="match status" value="1"/>
</dbReference>
<evidence type="ECO:0000313" key="2">
    <source>
        <dbReference type="Proteomes" id="UP001232992"/>
    </source>
</evidence>
<proteinExistence type="predicted"/>
<dbReference type="SUPFAM" id="SSF52540">
    <property type="entry name" value="P-loop containing nucleoside triphosphate hydrolases"/>
    <property type="match status" value="1"/>
</dbReference>
<dbReference type="InterPro" id="IPR053226">
    <property type="entry name" value="Pyrrolopyrazine_biosynth_F"/>
</dbReference>
<protein>
    <submittedName>
        <fullName evidence="1">Sulfotransferase family protein</fullName>
    </submittedName>
</protein>
<organism evidence="1 2">
    <name type="scientific">Roseofilum casamattae BLCC-M143</name>
    <dbReference type="NCBI Taxonomy" id="3022442"/>
    <lineage>
        <taxon>Bacteria</taxon>
        <taxon>Bacillati</taxon>
        <taxon>Cyanobacteriota</taxon>
        <taxon>Cyanophyceae</taxon>
        <taxon>Desertifilales</taxon>
        <taxon>Desertifilaceae</taxon>
        <taxon>Roseofilum</taxon>
        <taxon>Roseofilum casamattae</taxon>
    </lineage>
</organism>
<dbReference type="EMBL" id="JAQOSQ010000007">
    <property type="protein sequence ID" value="MDJ1183389.1"/>
    <property type="molecule type" value="Genomic_DNA"/>
</dbReference>
<gene>
    <name evidence="1" type="ORF">PMH09_09270</name>
</gene>
<comment type="caution">
    <text evidence="1">The sequence shown here is derived from an EMBL/GenBank/DDBJ whole genome shotgun (WGS) entry which is preliminary data.</text>
</comment>
<dbReference type="RefSeq" id="WP_283758042.1">
    <property type="nucleotide sequence ID" value="NZ_JAQOSQ010000007.1"/>
</dbReference>
<dbReference type="PANTHER" id="PTHR48419">
    <property type="entry name" value="SULFOTRANSFERASE DOMAIN-CONTAINING PROTEIN"/>
    <property type="match status" value="1"/>
</dbReference>
<name>A0ABT7BW14_9CYAN</name>
<sequence>MKKILVLWTTVRSTSTAFEKMIRQRGDFLVFHEPFGLSYYNSPERRDINRYPNIELNPEYSYQKTWQKLQQNSGDRGVFVKDMAYYVSHLANKDFLSIFENTFLIRDPAKMLPSLYNEWPDFTLEEAGYAELYNVFERVRQMSGKTPVVIDSDDLVQNPELTVKAYCNAVGIPFIKESLEWEPQSRPELSNWEPSWHGYLNTTSGFKAQKQKKYVSVTENKHLQHAYEFCLPYYTKIHKYKLQ</sequence>
<keyword evidence="2" id="KW-1185">Reference proteome</keyword>
<dbReference type="Pfam" id="PF19798">
    <property type="entry name" value="Sulfotransfer_5"/>
    <property type="match status" value="1"/>
</dbReference>
<accession>A0ABT7BW14</accession>
<dbReference type="Proteomes" id="UP001232992">
    <property type="component" value="Unassembled WGS sequence"/>
</dbReference>
<dbReference type="PANTHER" id="PTHR48419:SF1">
    <property type="entry name" value="SULFOTRANSFERASE DOMAIN-CONTAINING PROTEIN"/>
    <property type="match status" value="1"/>
</dbReference>
<evidence type="ECO:0000313" key="1">
    <source>
        <dbReference type="EMBL" id="MDJ1183389.1"/>
    </source>
</evidence>
<reference evidence="1 2" key="1">
    <citation type="submission" date="2023-01" db="EMBL/GenBank/DDBJ databases">
        <title>Novel diversity within Roseofilum (Cyanobacteria; Desertifilaceae) from marine benthic mats with descriptions of four novel species.</title>
        <authorList>
            <person name="Wang Y."/>
            <person name="Berthold D.E."/>
            <person name="Hu J."/>
            <person name="Lefler F.W."/>
            <person name="Laughinghouse H.D. IV."/>
        </authorList>
    </citation>
    <scope>NUCLEOTIDE SEQUENCE [LARGE SCALE GENOMIC DNA]</scope>
    <source>
        <strain evidence="1 2">BLCC-M143</strain>
    </source>
</reference>
<dbReference type="InterPro" id="IPR027417">
    <property type="entry name" value="P-loop_NTPase"/>
</dbReference>